<evidence type="ECO:0000256" key="1">
    <source>
        <dbReference type="SAM" id="Phobius"/>
    </source>
</evidence>
<feature type="transmembrane region" description="Helical" evidence="1">
    <location>
        <begin position="6"/>
        <end position="31"/>
    </location>
</feature>
<keyword evidence="1" id="KW-0472">Membrane</keyword>
<keyword evidence="1" id="KW-0812">Transmembrane</keyword>
<evidence type="ECO:0000313" key="2">
    <source>
        <dbReference type="EMBL" id="KAF7788316.1"/>
    </source>
</evidence>
<protein>
    <submittedName>
        <fullName evidence="2">Uncharacterized protein</fullName>
    </submittedName>
</protein>
<dbReference type="EMBL" id="AHCD03000026">
    <property type="protein sequence ID" value="KAF7788316.1"/>
    <property type="molecule type" value="Genomic_DNA"/>
</dbReference>
<organism evidence="2 3">
    <name type="scientific">Pseudoalteromonas rubra</name>
    <dbReference type="NCBI Taxonomy" id="43658"/>
    <lineage>
        <taxon>Bacteria</taxon>
        <taxon>Pseudomonadati</taxon>
        <taxon>Pseudomonadota</taxon>
        <taxon>Gammaproteobacteria</taxon>
        <taxon>Alteromonadales</taxon>
        <taxon>Pseudoalteromonadaceae</taxon>
        <taxon>Pseudoalteromonas</taxon>
    </lineage>
</organism>
<dbReference type="AlphaFoldDB" id="A0A8T0CC96"/>
<reference evidence="2 3" key="1">
    <citation type="journal article" date="2012" name="J. Bacteriol.">
        <title>Genome sequence of the cycloprodigiosin-producing bacterial strain Pseudoalteromonas rubra ATCC 29570(T).</title>
        <authorList>
            <person name="Xie B.B."/>
            <person name="Shu Y.L."/>
            <person name="Qin Q.L."/>
            <person name="Rong J.C."/>
            <person name="Zhang X.Y."/>
            <person name="Chen X.L."/>
            <person name="Zhou B.C."/>
            <person name="Zhang Y.Z."/>
        </authorList>
    </citation>
    <scope>NUCLEOTIDE SEQUENCE [LARGE SCALE GENOMIC DNA]</scope>
    <source>
        <strain evidence="2 3">DSM 6842</strain>
    </source>
</reference>
<sequence length="37" mass="4054">MPPYGGITHGIISTLQIEILFAISSFSFYGLSGHRIE</sequence>
<gene>
    <name evidence="2" type="ORF">PRUB_a2945</name>
</gene>
<evidence type="ECO:0000313" key="3">
    <source>
        <dbReference type="Proteomes" id="UP000016480"/>
    </source>
</evidence>
<keyword evidence="1" id="KW-1133">Transmembrane helix</keyword>
<accession>A0A8T0CC96</accession>
<dbReference type="Proteomes" id="UP000016480">
    <property type="component" value="Unassembled WGS sequence"/>
</dbReference>
<name>A0A8T0CC96_9GAMM</name>
<comment type="caution">
    <text evidence="2">The sequence shown here is derived from an EMBL/GenBank/DDBJ whole genome shotgun (WGS) entry which is preliminary data.</text>
</comment>
<proteinExistence type="predicted"/>